<feature type="compositionally biased region" description="Polar residues" evidence="1">
    <location>
        <begin position="199"/>
        <end position="222"/>
    </location>
</feature>
<feature type="compositionally biased region" description="Polar residues" evidence="1">
    <location>
        <begin position="125"/>
        <end position="157"/>
    </location>
</feature>
<feature type="compositionally biased region" description="Polar residues" evidence="1">
    <location>
        <begin position="38"/>
        <end position="60"/>
    </location>
</feature>
<accession>A0A218ZFR0</accession>
<dbReference type="PROSITE" id="PS00028">
    <property type="entry name" value="ZINC_FINGER_C2H2_1"/>
    <property type="match status" value="1"/>
</dbReference>
<dbReference type="AlphaFoldDB" id="A0A218ZFR0"/>
<dbReference type="InParanoid" id="A0A218ZFR0"/>
<dbReference type="STRING" id="503106.A0A218ZFR0"/>
<evidence type="ECO:0000313" key="3">
    <source>
        <dbReference type="EMBL" id="OWP06393.1"/>
    </source>
</evidence>
<keyword evidence="4" id="KW-1185">Reference proteome</keyword>
<sequence>MPPTLREQNAAEQYQSSHDPSTGGPLSSGSGFVRKPSGYSSSAIGAPASTSLGTYGGTSHSHPEPSRQHVPTHPSSNGGASTSKVLSYRPDAPAPKSQSTLSTYGYGPQPLPQNHGNSAGRVMSRPNSSLSHSHGYSLNKNKSLNPLPHSQNRNLITPSRFGYPPKQMPSEPQWGDLSSNEHGDSRKDVVSKSKAPSRASANVDQPPHYQQSNLQYSSTSDQAPHATPRSIMQVVVGTHSPVHFYSNSPTSAYSERGRPAKPAFGIGSRPSSEPPKKFGRPFSHKTPIKKLLKKRGRPFASTAAAIEAAARTAAKNGRAAARAARASEPKKKGRPQQNRHQADIAQPEPIFHPFICEWDGCSRELQNLETLRLHIHAVHKKRVNGKAQCLWAHCGSKRKTLSVEASDNEATVKETSGIDIGDESTIDDKTKMKRPALASPSFTIRQEWKDHLEEKHLIPFAWHMGEGPKATDLSGRRKAMIDPRWLNDEDGNNVTPSVEGQLLEDGRAAKNNAKRFRKQRGADSWAIKTPKAPNQLQGMAMAPPILASSEEEDDDGPGADGGEDGLELGDSDPEEEVDDDGDVQVQLRMDMVDA</sequence>
<dbReference type="EMBL" id="MZNU01000046">
    <property type="protein sequence ID" value="OWP06393.1"/>
    <property type="molecule type" value="Genomic_DNA"/>
</dbReference>
<feature type="compositionally biased region" description="Polar residues" evidence="1">
    <location>
        <begin position="1"/>
        <end position="19"/>
    </location>
</feature>
<comment type="caution">
    <text evidence="3">The sequence shown here is derived from an EMBL/GenBank/DDBJ whole genome shotgun (WGS) entry which is preliminary data.</text>
</comment>
<feature type="region of interest" description="Disordered" evidence="1">
    <location>
        <begin position="316"/>
        <end position="342"/>
    </location>
</feature>
<feature type="region of interest" description="Disordered" evidence="1">
    <location>
        <begin position="247"/>
        <end position="283"/>
    </location>
</feature>
<feature type="compositionally biased region" description="Acidic residues" evidence="1">
    <location>
        <begin position="549"/>
        <end position="582"/>
    </location>
</feature>
<feature type="region of interest" description="Disordered" evidence="1">
    <location>
        <begin position="487"/>
        <end position="583"/>
    </location>
</feature>
<protein>
    <recommendedName>
        <fullName evidence="2">C2H2-type domain-containing protein</fullName>
    </recommendedName>
</protein>
<feature type="domain" description="C2H2-type" evidence="2">
    <location>
        <begin position="356"/>
        <end position="379"/>
    </location>
</feature>
<dbReference type="Proteomes" id="UP000242519">
    <property type="component" value="Unassembled WGS sequence"/>
</dbReference>
<organism evidence="3 4">
    <name type="scientific">Diplocarpon coronariae</name>
    <dbReference type="NCBI Taxonomy" id="2795749"/>
    <lineage>
        <taxon>Eukaryota</taxon>
        <taxon>Fungi</taxon>
        <taxon>Dikarya</taxon>
        <taxon>Ascomycota</taxon>
        <taxon>Pezizomycotina</taxon>
        <taxon>Leotiomycetes</taxon>
        <taxon>Helotiales</taxon>
        <taxon>Drepanopezizaceae</taxon>
        <taxon>Diplocarpon</taxon>
    </lineage>
</organism>
<gene>
    <name evidence="3" type="ORF">B2J93_9166</name>
</gene>
<evidence type="ECO:0000313" key="4">
    <source>
        <dbReference type="Proteomes" id="UP000242519"/>
    </source>
</evidence>
<evidence type="ECO:0000256" key="1">
    <source>
        <dbReference type="SAM" id="MobiDB-lite"/>
    </source>
</evidence>
<dbReference type="InterPro" id="IPR013087">
    <property type="entry name" value="Znf_C2H2_type"/>
</dbReference>
<name>A0A218ZFR0_9HELO</name>
<evidence type="ECO:0000259" key="2">
    <source>
        <dbReference type="PROSITE" id="PS00028"/>
    </source>
</evidence>
<feature type="compositionally biased region" description="Basic and acidic residues" evidence="1">
    <location>
        <begin position="179"/>
        <end position="191"/>
    </location>
</feature>
<dbReference type="OrthoDB" id="5424797at2759"/>
<feature type="compositionally biased region" description="Polar residues" evidence="1">
    <location>
        <begin position="73"/>
        <end position="85"/>
    </location>
</feature>
<proteinExistence type="predicted"/>
<feature type="region of interest" description="Disordered" evidence="1">
    <location>
        <begin position="1"/>
        <end position="227"/>
    </location>
</feature>
<feature type="compositionally biased region" description="Low complexity" evidence="1">
    <location>
        <begin position="20"/>
        <end position="31"/>
    </location>
</feature>
<reference evidence="3 4" key="1">
    <citation type="submission" date="2017-04" db="EMBL/GenBank/DDBJ databases">
        <title>Draft genome sequence of Marssonina coronaria NL1: causal agent of apple blotch.</title>
        <authorList>
            <person name="Cheng Q."/>
        </authorList>
    </citation>
    <scope>NUCLEOTIDE SEQUENCE [LARGE SCALE GENOMIC DNA]</scope>
    <source>
        <strain evidence="3 4">NL1</strain>
    </source>
</reference>